<name>A0A0A6P5C9_9GAMM</name>
<proteinExistence type="predicted"/>
<dbReference type="GO" id="GO:0003677">
    <property type="term" value="F:DNA binding"/>
    <property type="evidence" value="ECO:0007669"/>
    <property type="project" value="InterPro"/>
</dbReference>
<reference evidence="2 3" key="1">
    <citation type="journal article" date="2016" name="Front. Microbiol.">
        <title>Single-Cell (Meta-)Genomics of a Dimorphic Candidatus Thiomargarita nelsonii Reveals Genomic Plasticity.</title>
        <authorList>
            <person name="Flood B.E."/>
            <person name="Fliss P."/>
            <person name="Jones D.S."/>
            <person name="Dick G.J."/>
            <person name="Jain S."/>
            <person name="Kaster A.K."/>
            <person name="Winkel M."/>
            <person name="Mussmann M."/>
            <person name="Bailey J."/>
        </authorList>
    </citation>
    <scope>NUCLEOTIDE SEQUENCE [LARGE SCALE GENOMIC DNA]</scope>
    <source>
        <strain evidence="2">Hydrate Ridge</strain>
    </source>
</reference>
<protein>
    <recommendedName>
        <fullName evidence="1">Resolvase/invertase-type recombinase catalytic domain-containing protein</fullName>
    </recommendedName>
</protein>
<keyword evidence="3" id="KW-1185">Reference proteome</keyword>
<dbReference type="InterPro" id="IPR006119">
    <property type="entry name" value="Resolv_N"/>
</dbReference>
<dbReference type="Gene3D" id="3.40.50.1390">
    <property type="entry name" value="Resolvase, N-terminal catalytic domain"/>
    <property type="match status" value="1"/>
</dbReference>
<dbReference type="AlphaFoldDB" id="A0A0A6P5C9"/>
<comment type="caution">
    <text evidence="2">The sequence shown here is derived from an EMBL/GenBank/DDBJ whole genome shotgun (WGS) entry which is preliminary data.</text>
</comment>
<evidence type="ECO:0000313" key="2">
    <source>
        <dbReference type="EMBL" id="KHD05554.1"/>
    </source>
</evidence>
<gene>
    <name evidence="2" type="ORF">PN36_29810</name>
</gene>
<dbReference type="Pfam" id="PF00239">
    <property type="entry name" value="Resolvase"/>
    <property type="match status" value="1"/>
</dbReference>
<accession>A0A0A6P5C9</accession>
<evidence type="ECO:0000259" key="1">
    <source>
        <dbReference type="Pfam" id="PF00239"/>
    </source>
</evidence>
<dbReference type="SUPFAM" id="SSF53041">
    <property type="entry name" value="Resolvase-like"/>
    <property type="match status" value="1"/>
</dbReference>
<dbReference type="EMBL" id="JSZA02000210">
    <property type="protein sequence ID" value="KHD05554.1"/>
    <property type="molecule type" value="Genomic_DNA"/>
</dbReference>
<sequence length="146" mass="16714">MWKSTGFLANKYSVTNETIQNWIKDGKFNDVKKLSDVASGFNQNRRGYKTFLELAINGNSLHLVATTSDRITRTGFALIKWIIELSGGRVELLEESDHSEQLRNEVTLLRFDTKTLIAFITSFINSHYGNRRSAKLKRSANRRNNS</sequence>
<dbReference type="InterPro" id="IPR036162">
    <property type="entry name" value="Resolvase-like_N_sf"/>
</dbReference>
<feature type="domain" description="Resolvase/invertase-type recombinase catalytic" evidence="1">
    <location>
        <begin position="16"/>
        <end position="104"/>
    </location>
</feature>
<dbReference type="GO" id="GO:0000150">
    <property type="term" value="F:DNA strand exchange activity"/>
    <property type="evidence" value="ECO:0007669"/>
    <property type="project" value="InterPro"/>
</dbReference>
<organism evidence="2 3">
    <name type="scientific">Candidatus Thiomargarita nelsonii</name>
    <dbReference type="NCBI Taxonomy" id="1003181"/>
    <lineage>
        <taxon>Bacteria</taxon>
        <taxon>Pseudomonadati</taxon>
        <taxon>Pseudomonadota</taxon>
        <taxon>Gammaproteobacteria</taxon>
        <taxon>Thiotrichales</taxon>
        <taxon>Thiotrichaceae</taxon>
        <taxon>Thiomargarita</taxon>
    </lineage>
</organism>
<dbReference type="Proteomes" id="UP000030428">
    <property type="component" value="Unassembled WGS sequence"/>
</dbReference>
<evidence type="ECO:0000313" key="3">
    <source>
        <dbReference type="Proteomes" id="UP000030428"/>
    </source>
</evidence>